<evidence type="ECO:0000313" key="1">
    <source>
        <dbReference type="EMBL" id="PHV71974.1"/>
    </source>
</evidence>
<sequence length="581" mass="68870">MKKKRLKKRILLNIFLVLSFAMIASTAITYLYFENIVKNQKISDERSKMHQVLNQINFMVEDIESAVKSMIVDEVMQEQLGKEYFENEYERIKNMDTISKRLIFYNSLRTYIGCSFLELKNGRRYSSSGSSLEADYLNRKFENEDFKTFKESGKRFSDPYFGLDTGTIQPVICYKSEMWDKYHFGEKQGNLYLEIYLEYFLKQIRIYGQEYENVYLIDDRQKCLYSKGETEQIKVFMAEEGRLKKQEVKRVTGGYLIYEKVESTGWILCTLISNDYLWERCKFVLEFFVLIFLGSLGLMLLSTSRLMENIIRPITRLSEQMEHIDYNKLEMCEMVYTHDEIQTLYECFDKMLKEICKGIEDKMKYEKQKKEMEFDIMLSQINPHYLYNVLNTVVYLAVAEKNQKIVEIVKALIYSLQETLNIGEQHINTIIRKELELTECYLTIQKYRYPHRFEMIIQCEEELKELIVPKTIIQPLIENAILHGILPTEQTGTIELKIEKKDGSLWITVEDNGIGIEEEQLRRFNTDAKNSYIKNGRKHIGVANVRDRICYLYGEPYGMEIRRKELGGTIVLLRLPIHKKD</sequence>
<keyword evidence="2" id="KW-1185">Reference proteome</keyword>
<proteinExistence type="predicted"/>
<dbReference type="EMBL" id="PEDL01000001">
    <property type="protein sequence ID" value="PHV71974.1"/>
    <property type="molecule type" value="Genomic_DNA"/>
</dbReference>
<reference evidence="1" key="1">
    <citation type="submission" date="2017-10" db="EMBL/GenBank/DDBJ databases">
        <title>Genome sequence of cellulolytic Lachnospiraceae bacterium XHS1971 isolated from hotspring sediment.</title>
        <authorList>
            <person name="Vasudevan G."/>
            <person name="Joshi A.J."/>
            <person name="Hivarkar S."/>
            <person name="Lanjekar V.B."/>
            <person name="Dhakephalkar P.K."/>
            <person name="Dagar S."/>
        </authorList>
    </citation>
    <scope>NUCLEOTIDE SEQUENCE</scope>
    <source>
        <strain evidence="1">XHS1971</strain>
    </source>
</reference>
<protein>
    <submittedName>
        <fullName evidence="1">Uncharacterized protein</fullName>
    </submittedName>
</protein>
<organism evidence="1 2">
    <name type="scientific">Sporanaerobium hydrogeniformans</name>
    <dbReference type="NCBI Taxonomy" id="3072179"/>
    <lineage>
        <taxon>Bacteria</taxon>
        <taxon>Bacillati</taxon>
        <taxon>Bacillota</taxon>
        <taxon>Clostridia</taxon>
        <taxon>Lachnospirales</taxon>
        <taxon>Lachnospiraceae</taxon>
        <taxon>Sporanaerobium</taxon>
    </lineage>
</organism>
<accession>A0AC61DFE2</accession>
<gene>
    <name evidence="1" type="ORF">CS063_00420</name>
</gene>
<dbReference type="Proteomes" id="UP000224460">
    <property type="component" value="Unassembled WGS sequence"/>
</dbReference>
<evidence type="ECO:0000313" key="2">
    <source>
        <dbReference type="Proteomes" id="UP000224460"/>
    </source>
</evidence>
<name>A0AC61DFE2_9FIRM</name>
<comment type="caution">
    <text evidence="1">The sequence shown here is derived from an EMBL/GenBank/DDBJ whole genome shotgun (WGS) entry which is preliminary data.</text>
</comment>